<dbReference type="EMBL" id="RAXT01000018">
    <property type="protein sequence ID" value="RKG37655.1"/>
    <property type="molecule type" value="Genomic_DNA"/>
</dbReference>
<sequence>MKLKWLIGLILILLTFPSYAFTSSLENDIAVFNSVPDFKILFYGSAFVILMQTGFAVAEGGYEHNLKSIYSLIINYISAIVGTVLFEIVLSKLMVWGFIDSPRNLTHMQGWHWNILFFYTLMATTITTVVGRIIPSTSSILVNWTTGLLIAAVIFPFFSGWVWGNLVLGGGWLKSLGFIDFAGSTVVHSTAAWIVLAAYISLKSKYKQEIIKKDLIFEDYKILSLALAGFVLWLAWSGLNVTYISAIHVDIGRVVNNAFLALFGSIISPLLFSLFLNHKMISGSELIKATLGSLVAITASCAFVSSSLAFIIGLVSGLLTLYAPRILARWIDSRYVRDVLVMHGVCGMWGTLAVAFNQNATVELAGKGSLIAQSFGIFVNFVWSFTIAYVVFKCMCWITTRKQMVNLDAGLIK</sequence>
<feature type="chain" id="PRO_5017360485" evidence="6">
    <location>
        <begin position="21"/>
        <end position="413"/>
    </location>
</feature>
<evidence type="ECO:0000259" key="7">
    <source>
        <dbReference type="Pfam" id="PF00909"/>
    </source>
</evidence>
<dbReference type="PANTHER" id="PTHR11730:SF89">
    <property type="entry name" value="AMMONIUM TRANSPORTER SLL0108-RELATED"/>
    <property type="match status" value="1"/>
</dbReference>
<keyword evidence="3 5" id="KW-1133">Transmembrane helix</keyword>
<dbReference type="AlphaFoldDB" id="A0A3A8EST3"/>
<dbReference type="SUPFAM" id="SSF111352">
    <property type="entry name" value="Ammonium transporter"/>
    <property type="match status" value="1"/>
</dbReference>
<comment type="caution">
    <text evidence="8">The sequence shown here is derived from an EMBL/GenBank/DDBJ whole genome shotgun (WGS) entry which is preliminary data.</text>
</comment>
<accession>A0A3A8EST3</accession>
<keyword evidence="6" id="KW-0732">Signal</keyword>
<dbReference type="Pfam" id="PF00909">
    <property type="entry name" value="Ammonium_transp"/>
    <property type="match status" value="1"/>
</dbReference>
<dbReference type="GO" id="GO:0016020">
    <property type="term" value="C:membrane"/>
    <property type="evidence" value="ECO:0007669"/>
    <property type="project" value="UniProtKB-SubCell"/>
</dbReference>
<feature type="transmembrane region" description="Helical" evidence="5">
    <location>
        <begin position="222"/>
        <end position="246"/>
    </location>
</feature>
<dbReference type="GO" id="GO:0008519">
    <property type="term" value="F:ammonium channel activity"/>
    <property type="evidence" value="ECO:0007669"/>
    <property type="project" value="InterPro"/>
</dbReference>
<evidence type="ECO:0000256" key="6">
    <source>
        <dbReference type="SAM" id="SignalP"/>
    </source>
</evidence>
<keyword evidence="4 5" id="KW-0472">Membrane</keyword>
<evidence type="ECO:0000256" key="4">
    <source>
        <dbReference type="ARBA" id="ARBA00023136"/>
    </source>
</evidence>
<reference evidence="8 9" key="1">
    <citation type="submission" date="2018-09" db="EMBL/GenBank/DDBJ databases">
        <title>The draft genome of Acinetobacter spp. strains.</title>
        <authorList>
            <person name="Qin J."/>
            <person name="Feng Y."/>
            <person name="Zong Z."/>
        </authorList>
    </citation>
    <scope>NUCLEOTIDE SEQUENCE [LARGE SCALE GENOMIC DNA]</scope>
    <source>
        <strain evidence="8 9">WCHAc060115</strain>
    </source>
</reference>
<feature type="transmembrane region" description="Helical" evidence="5">
    <location>
        <begin position="111"/>
        <end position="134"/>
    </location>
</feature>
<evidence type="ECO:0000313" key="8">
    <source>
        <dbReference type="EMBL" id="RKG37655.1"/>
    </source>
</evidence>
<dbReference type="InterPro" id="IPR029020">
    <property type="entry name" value="Ammonium/urea_transptr"/>
</dbReference>
<organism evidence="8 9">
    <name type="scientific">Acinetobacter rongchengensis</name>
    <dbReference type="NCBI Taxonomy" id="2419601"/>
    <lineage>
        <taxon>Bacteria</taxon>
        <taxon>Pseudomonadati</taxon>
        <taxon>Pseudomonadota</taxon>
        <taxon>Gammaproteobacteria</taxon>
        <taxon>Moraxellales</taxon>
        <taxon>Moraxellaceae</taxon>
        <taxon>Acinetobacter</taxon>
    </lineage>
</organism>
<comment type="subcellular location">
    <subcellularLocation>
        <location evidence="1">Membrane</location>
        <topology evidence="1">Multi-pass membrane protein</topology>
    </subcellularLocation>
</comment>
<evidence type="ECO:0000256" key="2">
    <source>
        <dbReference type="ARBA" id="ARBA00022692"/>
    </source>
</evidence>
<feature type="transmembrane region" description="Helical" evidence="5">
    <location>
        <begin position="40"/>
        <end position="58"/>
    </location>
</feature>
<feature type="domain" description="Ammonium transporter AmtB-like" evidence="7">
    <location>
        <begin position="42"/>
        <end position="399"/>
    </location>
</feature>
<evidence type="ECO:0000256" key="1">
    <source>
        <dbReference type="ARBA" id="ARBA00004141"/>
    </source>
</evidence>
<evidence type="ECO:0000256" key="5">
    <source>
        <dbReference type="SAM" id="Phobius"/>
    </source>
</evidence>
<feature type="transmembrane region" description="Helical" evidence="5">
    <location>
        <begin position="258"/>
        <end position="277"/>
    </location>
</feature>
<feature type="signal peptide" evidence="6">
    <location>
        <begin position="1"/>
        <end position="20"/>
    </location>
</feature>
<dbReference type="PANTHER" id="PTHR11730">
    <property type="entry name" value="AMMONIUM TRANSPORTER"/>
    <property type="match status" value="1"/>
</dbReference>
<proteinExistence type="predicted"/>
<evidence type="ECO:0000313" key="9">
    <source>
        <dbReference type="Proteomes" id="UP000280405"/>
    </source>
</evidence>
<protein>
    <submittedName>
        <fullName evidence="8">Ammonium transporter</fullName>
    </submittedName>
</protein>
<feature type="transmembrane region" description="Helical" evidence="5">
    <location>
        <begin position="286"/>
        <end position="305"/>
    </location>
</feature>
<dbReference type="Proteomes" id="UP000280405">
    <property type="component" value="Unassembled WGS sequence"/>
</dbReference>
<feature type="transmembrane region" description="Helical" evidence="5">
    <location>
        <begin position="141"/>
        <end position="161"/>
    </location>
</feature>
<feature type="transmembrane region" description="Helical" evidence="5">
    <location>
        <begin position="70"/>
        <end position="99"/>
    </location>
</feature>
<keyword evidence="2 5" id="KW-0812">Transmembrane</keyword>
<feature type="transmembrane region" description="Helical" evidence="5">
    <location>
        <begin position="370"/>
        <end position="392"/>
    </location>
</feature>
<dbReference type="OrthoDB" id="9814202at2"/>
<feature type="transmembrane region" description="Helical" evidence="5">
    <location>
        <begin position="181"/>
        <end position="202"/>
    </location>
</feature>
<dbReference type="Gene3D" id="1.10.3430.10">
    <property type="entry name" value="Ammonium transporter AmtB like domains"/>
    <property type="match status" value="1"/>
</dbReference>
<name>A0A3A8EST3_9GAMM</name>
<dbReference type="GO" id="GO:0097272">
    <property type="term" value="P:ammonium homeostasis"/>
    <property type="evidence" value="ECO:0007669"/>
    <property type="project" value="TreeGrafter"/>
</dbReference>
<keyword evidence="9" id="KW-1185">Reference proteome</keyword>
<gene>
    <name evidence="8" type="ORF">D7V20_10245</name>
</gene>
<evidence type="ECO:0000256" key="3">
    <source>
        <dbReference type="ARBA" id="ARBA00022989"/>
    </source>
</evidence>
<dbReference type="InterPro" id="IPR024041">
    <property type="entry name" value="NH4_transpt_AmtB-like_dom"/>
</dbReference>